<dbReference type="PANTHER" id="PTHR42940:SF3">
    <property type="entry name" value="ALCOHOL DEHYDROGENASE 1-RELATED"/>
    <property type="match status" value="1"/>
</dbReference>
<evidence type="ECO:0000256" key="6">
    <source>
        <dbReference type="ARBA" id="ARBA00023002"/>
    </source>
</evidence>
<evidence type="ECO:0000313" key="10">
    <source>
        <dbReference type="EMBL" id="OKX79163.1"/>
    </source>
</evidence>
<feature type="domain" description="Alcohol dehydrogenase-like N-terminal" evidence="9">
    <location>
        <begin position="27"/>
        <end position="136"/>
    </location>
</feature>
<comment type="similarity">
    <text evidence="2">Belongs to the zinc-containing alcohol dehydrogenase family.</text>
</comment>
<comment type="cofactor">
    <cofactor evidence="1">
        <name>Zn(2+)</name>
        <dbReference type="ChEBI" id="CHEBI:29105"/>
    </cofactor>
</comment>
<keyword evidence="6" id="KW-0560">Oxidoreductase</keyword>
<dbReference type="Gene3D" id="3.90.180.10">
    <property type="entry name" value="Medium-chain alcohol dehydrogenases, catalytic domain"/>
    <property type="match status" value="1"/>
</dbReference>
<proteinExistence type="inferred from homology"/>
<gene>
    <name evidence="10" type="ORF">AUP69_10515</name>
</gene>
<evidence type="ECO:0000313" key="11">
    <source>
        <dbReference type="Proteomes" id="UP000186091"/>
    </source>
</evidence>
<evidence type="ECO:0000256" key="4">
    <source>
        <dbReference type="ARBA" id="ARBA00022723"/>
    </source>
</evidence>
<evidence type="ECO:0000256" key="7">
    <source>
        <dbReference type="ARBA" id="ARBA00023027"/>
    </source>
</evidence>
<dbReference type="Gene3D" id="3.40.50.720">
    <property type="entry name" value="NAD(P)-binding Rossmann-like Domain"/>
    <property type="match status" value="1"/>
</dbReference>
<sequence>MTDINIQKWVGGSDFEFATVEAPQLKEGERLVEMRVAAVCGSDRHTVSGRRSGACPSVLGHEGVGTIVAGPGVDKRVVFSVTSICGECTNCKRGLTAKCEHVLKVGHESYDGEWALSGTYASHIVLPAGVAVVEVPESVSDDAASIAGCSVATVMATLEAAGDIAGRDVFVNGLGMLGLVAVAAAISRGARAVYAFDPSEERMAQALALGAQPMGKGQEVEVALEFSGVAAGVRSAIASLGIGGTAVLAGSVAPAGDIEVDPEWMVRGWRTITGVHNYEPRHLQDAVDFLASVALPWDELLSGPISLEELPQEFAQPHSGLRTLVKIN</sequence>
<dbReference type="SUPFAM" id="SSF50129">
    <property type="entry name" value="GroES-like"/>
    <property type="match status" value="1"/>
</dbReference>
<dbReference type="CDD" id="cd08231">
    <property type="entry name" value="MDR_TM0436_like"/>
    <property type="match status" value="1"/>
</dbReference>
<dbReference type="SUPFAM" id="SSF51735">
    <property type="entry name" value="NAD(P)-binding Rossmann-fold domains"/>
    <property type="match status" value="1"/>
</dbReference>
<dbReference type="InterPro" id="IPR017743">
    <property type="entry name" value="ADH_phosphonate_catab-assoc"/>
</dbReference>
<comment type="caution">
    <text evidence="10">The sequence shown here is derived from an EMBL/GenBank/DDBJ whole genome shotgun (WGS) entry which is preliminary data.</text>
</comment>
<keyword evidence="5" id="KW-0862">Zinc</keyword>
<dbReference type="RefSeq" id="WP_004567759.1">
    <property type="nucleotide sequence ID" value="NZ_JAAOYN010000001.1"/>
</dbReference>
<dbReference type="EMBL" id="LOQT01000024">
    <property type="protein sequence ID" value="OKX79163.1"/>
    <property type="molecule type" value="Genomic_DNA"/>
</dbReference>
<dbReference type="InterPro" id="IPR013154">
    <property type="entry name" value="ADH-like_N"/>
</dbReference>
<keyword evidence="7" id="KW-0520">NAD</keyword>
<reference evidence="10 11" key="1">
    <citation type="submission" date="2015-12" db="EMBL/GenBank/DDBJ databases">
        <title>Genome sequence of Corynebacterium AS 1.542.</title>
        <authorList>
            <person name="Yang J."/>
            <person name="Yang S."/>
        </authorList>
    </citation>
    <scope>NUCLEOTIDE SEQUENCE [LARGE SCALE GENOMIC DNA]</scope>
    <source>
        <strain evidence="10 11">AS 1.542</strain>
    </source>
</reference>
<dbReference type="AlphaFoldDB" id="A0AB36I667"/>
<accession>A0AB36I667</accession>
<evidence type="ECO:0000256" key="3">
    <source>
        <dbReference type="ARBA" id="ARBA00013190"/>
    </source>
</evidence>
<evidence type="ECO:0000256" key="2">
    <source>
        <dbReference type="ARBA" id="ARBA00008072"/>
    </source>
</evidence>
<evidence type="ECO:0000256" key="5">
    <source>
        <dbReference type="ARBA" id="ARBA00022833"/>
    </source>
</evidence>
<dbReference type="InterPro" id="IPR013149">
    <property type="entry name" value="ADH-like_C"/>
</dbReference>
<dbReference type="GO" id="GO:0004022">
    <property type="term" value="F:alcohol dehydrogenase (NAD+) activity"/>
    <property type="evidence" value="ECO:0007669"/>
    <property type="project" value="UniProtKB-EC"/>
</dbReference>
<protein>
    <recommendedName>
        <fullName evidence="3">alcohol dehydrogenase</fullName>
        <ecNumber evidence="3">1.1.1.1</ecNumber>
    </recommendedName>
</protein>
<evidence type="ECO:0000256" key="1">
    <source>
        <dbReference type="ARBA" id="ARBA00001947"/>
    </source>
</evidence>
<evidence type="ECO:0000259" key="9">
    <source>
        <dbReference type="Pfam" id="PF08240"/>
    </source>
</evidence>
<dbReference type="GO" id="GO:0005737">
    <property type="term" value="C:cytoplasm"/>
    <property type="evidence" value="ECO:0007669"/>
    <property type="project" value="TreeGrafter"/>
</dbReference>
<dbReference type="GO" id="GO:0046872">
    <property type="term" value="F:metal ion binding"/>
    <property type="evidence" value="ECO:0007669"/>
    <property type="project" value="UniProtKB-KW"/>
</dbReference>
<dbReference type="Pfam" id="PF08240">
    <property type="entry name" value="ADH_N"/>
    <property type="match status" value="1"/>
</dbReference>
<dbReference type="InterPro" id="IPR011032">
    <property type="entry name" value="GroES-like_sf"/>
</dbReference>
<dbReference type="NCBIfam" id="TIGR03366">
    <property type="entry name" value="HpnZ_proposed"/>
    <property type="match status" value="1"/>
</dbReference>
<name>A0AB36I667_CORGT</name>
<keyword evidence="4" id="KW-0479">Metal-binding</keyword>
<dbReference type="Proteomes" id="UP000186091">
    <property type="component" value="Unassembled WGS sequence"/>
</dbReference>
<dbReference type="Pfam" id="PF00107">
    <property type="entry name" value="ADH_zinc_N"/>
    <property type="match status" value="1"/>
</dbReference>
<feature type="domain" description="Alcohol dehydrogenase-like C-terminal" evidence="8">
    <location>
        <begin position="177"/>
        <end position="291"/>
    </location>
</feature>
<dbReference type="InterPro" id="IPR036291">
    <property type="entry name" value="NAD(P)-bd_dom_sf"/>
</dbReference>
<organism evidence="10 11">
    <name type="scientific">Corynebacterium glutamicum</name>
    <name type="common">Brevibacterium saccharolyticum</name>
    <dbReference type="NCBI Taxonomy" id="1718"/>
    <lineage>
        <taxon>Bacteria</taxon>
        <taxon>Bacillati</taxon>
        <taxon>Actinomycetota</taxon>
        <taxon>Actinomycetes</taxon>
        <taxon>Mycobacteriales</taxon>
        <taxon>Corynebacteriaceae</taxon>
        <taxon>Corynebacterium</taxon>
    </lineage>
</organism>
<evidence type="ECO:0000259" key="8">
    <source>
        <dbReference type="Pfam" id="PF00107"/>
    </source>
</evidence>
<dbReference type="PANTHER" id="PTHR42940">
    <property type="entry name" value="ALCOHOL DEHYDROGENASE 1-RELATED"/>
    <property type="match status" value="1"/>
</dbReference>
<dbReference type="EC" id="1.1.1.1" evidence="3"/>